<dbReference type="PANTHER" id="PTHR43439">
    <property type="entry name" value="PHENYLACETATE-COENZYME A LIGASE"/>
    <property type="match status" value="1"/>
</dbReference>
<organism evidence="6 7">
    <name type="scientific">Cristinia sonorae</name>
    <dbReference type="NCBI Taxonomy" id="1940300"/>
    <lineage>
        <taxon>Eukaryota</taxon>
        <taxon>Fungi</taxon>
        <taxon>Dikarya</taxon>
        <taxon>Basidiomycota</taxon>
        <taxon>Agaricomycotina</taxon>
        <taxon>Agaricomycetes</taxon>
        <taxon>Agaricomycetidae</taxon>
        <taxon>Agaricales</taxon>
        <taxon>Pleurotineae</taxon>
        <taxon>Stephanosporaceae</taxon>
        <taxon>Cristinia</taxon>
    </lineage>
</organism>
<keyword evidence="1" id="KW-0596">Phosphopantetheine</keyword>
<evidence type="ECO:0000259" key="5">
    <source>
        <dbReference type="Pfam" id="PF07993"/>
    </source>
</evidence>
<evidence type="ECO:0000313" key="6">
    <source>
        <dbReference type="EMBL" id="KAH8102700.1"/>
    </source>
</evidence>
<dbReference type="InterPro" id="IPR020845">
    <property type="entry name" value="AMP-binding_CS"/>
</dbReference>
<dbReference type="PROSITE" id="PS00455">
    <property type="entry name" value="AMP_BINDING"/>
    <property type="match status" value="1"/>
</dbReference>
<dbReference type="Pfam" id="PF23562">
    <property type="entry name" value="AMP-binding_C_3"/>
    <property type="match status" value="1"/>
</dbReference>
<evidence type="ECO:0000259" key="4">
    <source>
        <dbReference type="Pfam" id="PF00501"/>
    </source>
</evidence>
<keyword evidence="7" id="KW-1185">Reference proteome</keyword>
<evidence type="ECO:0000256" key="2">
    <source>
        <dbReference type="ARBA" id="ARBA00022553"/>
    </source>
</evidence>
<feature type="region of interest" description="Disordered" evidence="3">
    <location>
        <begin position="1"/>
        <end position="28"/>
    </location>
</feature>
<proteinExistence type="predicted"/>
<evidence type="ECO:0000313" key="7">
    <source>
        <dbReference type="Proteomes" id="UP000813824"/>
    </source>
</evidence>
<dbReference type="InterPro" id="IPR013120">
    <property type="entry name" value="FAR_NAD-bd"/>
</dbReference>
<dbReference type="InterPro" id="IPR036736">
    <property type="entry name" value="ACP-like_sf"/>
</dbReference>
<comment type="caution">
    <text evidence="6">The sequence shown here is derived from an EMBL/GenBank/DDBJ whole genome shotgun (WGS) entry which is preliminary data.</text>
</comment>
<evidence type="ECO:0000256" key="3">
    <source>
        <dbReference type="SAM" id="MobiDB-lite"/>
    </source>
</evidence>
<dbReference type="Gene3D" id="1.10.1200.10">
    <property type="entry name" value="ACP-like"/>
    <property type="match status" value="1"/>
</dbReference>
<dbReference type="Pfam" id="PF07993">
    <property type="entry name" value="NAD_binding_4"/>
    <property type="match status" value="1"/>
</dbReference>
<gene>
    <name evidence="6" type="ORF">BXZ70DRAFT_929500</name>
</gene>
<feature type="domain" description="Thioester reductase (TE)" evidence="5">
    <location>
        <begin position="772"/>
        <end position="1011"/>
    </location>
</feature>
<keyword evidence="2" id="KW-0597">Phosphoprotein</keyword>
<dbReference type="Pfam" id="PF00501">
    <property type="entry name" value="AMP-binding"/>
    <property type="match status" value="1"/>
</dbReference>
<dbReference type="PANTHER" id="PTHR43439:SF2">
    <property type="entry name" value="ENZYME, PUTATIVE (JCVI)-RELATED"/>
    <property type="match status" value="1"/>
</dbReference>
<evidence type="ECO:0000256" key="1">
    <source>
        <dbReference type="ARBA" id="ARBA00022450"/>
    </source>
</evidence>
<dbReference type="InterPro" id="IPR042099">
    <property type="entry name" value="ANL_N_sf"/>
</dbReference>
<dbReference type="InterPro" id="IPR051414">
    <property type="entry name" value="Adenylate-forming_Reductase"/>
</dbReference>
<dbReference type="InterPro" id="IPR000873">
    <property type="entry name" value="AMP-dep_synth/lig_dom"/>
</dbReference>
<dbReference type="Gene3D" id="3.40.50.12780">
    <property type="entry name" value="N-terminal domain of ligase-like"/>
    <property type="match status" value="1"/>
</dbReference>
<dbReference type="InterPro" id="IPR036291">
    <property type="entry name" value="NAD(P)-bd_dom_sf"/>
</dbReference>
<dbReference type="SUPFAM" id="SSF51735">
    <property type="entry name" value="NAD(P)-binding Rossmann-fold domains"/>
    <property type="match status" value="1"/>
</dbReference>
<dbReference type="OrthoDB" id="429813at2759"/>
<dbReference type="EMBL" id="JAEVFJ010000009">
    <property type="protein sequence ID" value="KAH8102700.1"/>
    <property type="molecule type" value="Genomic_DNA"/>
</dbReference>
<accession>A0A8K0UUB2</accession>
<dbReference type="Proteomes" id="UP000813824">
    <property type="component" value="Unassembled WGS sequence"/>
</dbReference>
<protein>
    <submittedName>
        <fullName evidence="6">Uncharacterized protein</fullName>
    </submittedName>
</protein>
<dbReference type="SUPFAM" id="SSF56801">
    <property type="entry name" value="Acetyl-CoA synthetase-like"/>
    <property type="match status" value="1"/>
</dbReference>
<feature type="domain" description="AMP-dependent synthetase/ligase" evidence="4">
    <location>
        <begin position="110"/>
        <end position="419"/>
    </location>
</feature>
<sequence length="1155" mass="124938">MLGISDVPTSKEAASGRRSYKNKSAVYNPKPCATQSKAYPYPQSSIRKRHLQLATLHIPPFAMASFTSPKHLPPLDGSLEVFPGIVDFHAEFNPSLPWAKFVSATKPGVSESISFLEYAQATHRIAHAIRPGRTGPEREVVAVLVHCDSILYLALLAGMIRAGFVPFPMSPRNSPEAVVEMLKKTSCARIVYNPMLSALTLAVQSLMTERGTPVDLIQLPEYHTIFPSSDDGSQDTEAYPTNTSPSGLDDVVLYLHSSGSTGFPKPIPQTNKIVLQWMNSPVLFDSRGLNLRWASAVLPTFHTMGIMMQLYAPLASAEFVGLYAPQAPAPPVVPSPQNVLETARMTGCNAIPIVPSLIEIWAQNPETVKYLASLDVLAFAGGPLSDANGDKLVAAGVKLFAVYGATECGVYTRIFDIDNSQGPDADVKTSADWAWMQFSDRVTPHWIPQGDGTFELQFLTTETHQPAIENLSGARGYATSDLWEPHPKKKGLWRIVGRTDDVIVLGSGEKIVPIPQESYLGSLPSISGAIIFGRGQTQAGVLIELRPDAAFDPKNEKALTEFRNNIWPHIEEANKLGPSFARIFKEMILVADPARPMQRAAKGTAMRKMVLATYAKDIEELYKTVEASTSANGVSPPASWTVEDVEEWLVEHATTINKGQEPSATVDIFEQGFDSLNATFLRNRIIGALRSSQDAAARDAAIKVPQEFIFTHSTLQQLAVAVVHLIDPTKVPEQPKSPQDQILDYVQKYSSDLPDFRGLKAREDGAGVVVLLTGSTGSLGSHILAALLADDKVSKVFTVDRGSESTVGERLRKSFEDRGLPVDLLKSEKLVATIGDLSKADLGLQEDTLNDVRTSVTHIIHNAWKLDFNLSLTSFESHIANTRSLINFSSSFTSPPKFLFSSSIAAAQSWDITRAKSVPEKVLVDSPEVAVGGGYGGSKYVVERVLKNAKESGLDTISVRIGQLSGSTTSGAWNVTDWVPIIVKSSVALGALPDLPGAVDWTPVDVAARTIADIVTSPSTSSSSSLPELINLVHPRPVPWSDIFSAVHANTGSRLPTIPFAEWLSKVEAHSANATEQDFAAIPAIKLLRFFRGIAQGSVEAPDASLAGGRPTFDSLQARKISAALDGAKPIGEGDVKLWLKYWDGQNVSGRFFGA</sequence>
<dbReference type="AlphaFoldDB" id="A0A8K0UUB2"/>
<reference evidence="6" key="1">
    <citation type="journal article" date="2021" name="New Phytol.">
        <title>Evolutionary innovations through gain and loss of genes in the ectomycorrhizal Boletales.</title>
        <authorList>
            <person name="Wu G."/>
            <person name="Miyauchi S."/>
            <person name="Morin E."/>
            <person name="Kuo A."/>
            <person name="Drula E."/>
            <person name="Varga T."/>
            <person name="Kohler A."/>
            <person name="Feng B."/>
            <person name="Cao Y."/>
            <person name="Lipzen A."/>
            <person name="Daum C."/>
            <person name="Hundley H."/>
            <person name="Pangilinan J."/>
            <person name="Johnson J."/>
            <person name="Barry K."/>
            <person name="LaButti K."/>
            <person name="Ng V."/>
            <person name="Ahrendt S."/>
            <person name="Min B."/>
            <person name="Choi I.G."/>
            <person name="Park H."/>
            <person name="Plett J.M."/>
            <person name="Magnuson J."/>
            <person name="Spatafora J.W."/>
            <person name="Nagy L.G."/>
            <person name="Henrissat B."/>
            <person name="Grigoriev I.V."/>
            <person name="Yang Z.L."/>
            <person name="Xu J."/>
            <person name="Martin F.M."/>
        </authorList>
    </citation>
    <scope>NUCLEOTIDE SEQUENCE</scope>
    <source>
        <strain evidence="6">KKN 215</strain>
    </source>
</reference>
<dbReference type="Gene3D" id="3.40.50.720">
    <property type="entry name" value="NAD(P)-binding Rossmann-like Domain"/>
    <property type="match status" value="1"/>
</dbReference>
<name>A0A8K0UUB2_9AGAR</name>